<protein>
    <submittedName>
        <fullName evidence="2">Uncharacterized protein</fullName>
    </submittedName>
</protein>
<dbReference type="KEGG" id="ocn:CUC15_16520"/>
<reference evidence="3" key="1">
    <citation type="submission" date="2017-11" db="EMBL/GenBank/DDBJ databases">
        <authorList>
            <person name="Zhu W."/>
        </authorList>
    </citation>
    <scope>NUCLEOTIDE SEQUENCE [LARGE SCALE GENOMIC DNA]</scope>
    <source>
        <strain evidence="3">160</strain>
    </source>
</reference>
<evidence type="ECO:0000313" key="3">
    <source>
        <dbReference type="Proteomes" id="UP000253908"/>
    </source>
</evidence>
<keyword evidence="3" id="KW-1185">Reference proteome</keyword>
<keyword evidence="1" id="KW-0812">Transmembrane</keyword>
<feature type="transmembrane region" description="Helical" evidence="1">
    <location>
        <begin position="12"/>
        <end position="43"/>
    </location>
</feature>
<keyword evidence="1" id="KW-0472">Membrane</keyword>
<dbReference type="RefSeq" id="WP_114917723.1">
    <property type="nucleotide sequence ID" value="NZ_CP024848.1"/>
</dbReference>
<organism evidence="2 3">
    <name type="scientific">Oceanobacillus zhaokaii</name>
    <dbReference type="NCBI Taxonomy" id="2052660"/>
    <lineage>
        <taxon>Bacteria</taxon>
        <taxon>Bacillati</taxon>
        <taxon>Bacillota</taxon>
        <taxon>Bacilli</taxon>
        <taxon>Bacillales</taxon>
        <taxon>Bacillaceae</taxon>
        <taxon>Oceanobacillus</taxon>
    </lineage>
</organism>
<dbReference type="OrthoDB" id="2720292at2"/>
<proteinExistence type="predicted"/>
<dbReference type="AlphaFoldDB" id="A0A345PKA7"/>
<keyword evidence="1" id="KW-1133">Transmembrane helix</keyword>
<sequence length="96" mass="10483">MAKVFKAISSGLSVTFLYVMAVFIAPIILMLLGFSNLIAAPTLFGLKLYNIEVKDTVFTTEATFFGCLLAFIVGLIIHFTIKFLLGLRKTVSEGSN</sequence>
<feature type="transmembrane region" description="Helical" evidence="1">
    <location>
        <begin position="63"/>
        <end position="85"/>
    </location>
</feature>
<accession>A0A345PKA7</accession>
<dbReference type="Proteomes" id="UP000253908">
    <property type="component" value="Chromosome"/>
</dbReference>
<dbReference type="EMBL" id="CP024848">
    <property type="protein sequence ID" value="AXI10437.1"/>
    <property type="molecule type" value="Genomic_DNA"/>
</dbReference>
<gene>
    <name evidence="2" type="ORF">CUC15_16520</name>
</gene>
<evidence type="ECO:0000313" key="2">
    <source>
        <dbReference type="EMBL" id="AXI10437.1"/>
    </source>
</evidence>
<name>A0A345PKA7_9BACI</name>
<evidence type="ECO:0000256" key="1">
    <source>
        <dbReference type="SAM" id="Phobius"/>
    </source>
</evidence>